<dbReference type="EMBL" id="LT669839">
    <property type="protein sequence ID" value="SHD77485.1"/>
    <property type="molecule type" value="Genomic_DNA"/>
</dbReference>
<sequence length="318" mass="35250">MEKKGGFGLILTITLNPSIDRRYNIKDFEKGRIFIATDIQYTAGGNGLNVTKVINGFNEPVMITGFLGGRSGDYIKEELEVMGIKHNFIPINEESRNSIAILSDDGSQTEVLEKGPSISGEEMLKFYELYREMIREADMVCASGDLPHGLPHETYADLIIMAKEAGKKFFLDTSGEALRLGVEAKPFLVKPNKKELEDIMGCKIDSEKELIQAGKYLAENNIEIVIISLGENGSMVFHDGYIYRIRVPRVKVVNPIGSGDAMIGGFVASLYRDYDFEFALKVAAACGTANVMEAETGKVDMNNMKRIMNDIVITKSKF</sequence>
<dbReference type="UniPathway" id="UPA00704">
    <property type="reaction ID" value="UER00715"/>
</dbReference>
<comment type="similarity">
    <text evidence="1">Belongs to the carbohydrate kinase pfkB family.</text>
</comment>
<dbReference type="NCBIfam" id="TIGR03168">
    <property type="entry name" value="1-PFK"/>
    <property type="match status" value="1"/>
</dbReference>
<evidence type="ECO:0000256" key="4">
    <source>
        <dbReference type="ARBA" id="ARBA00022777"/>
    </source>
</evidence>
<evidence type="ECO:0000256" key="5">
    <source>
        <dbReference type="ARBA" id="ARBA00022840"/>
    </source>
</evidence>
<dbReference type="PIRSF" id="PIRSF000535">
    <property type="entry name" value="1PFK/6PFK/LacC"/>
    <property type="match status" value="1"/>
</dbReference>
<gene>
    <name evidence="8" type="primary">lacC</name>
    <name evidence="8" type="ORF">CUESP1_2130</name>
</gene>
<dbReference type="InterPro" id="IPR011611">
    <property type="entry name" value="PfkB_dom"/>
</dbReference>
<evidence type="ECO:0000256" key="1">
    <source>
        <dbReference type="ARBA" id="ARBA00005380"/>
    </source>
</evidence>
<dbReference type="GO" id="GO:0009024">
    <property type="term" value="F:tagatose-6-phosphate kinase activity"/>
    <property type="evidence" value="ECO:0007669"/>
    <property type="project" value="UniProtKB-EC"/>
</dbReference>
<proteinExistence type="inferred from homology"/>
<dbReference type="GO" id="GO:0005829">
    <property type="term" value="C:cytosol"/>
    <property type="evidence" value="ECO:0007669"/>
    <property type="project" value="TreeGrafter"/>
</dbReference>
<dbReference type="GO" id="GO:0005524">
    <property type="term" value="F:ATP binding"/>
    <property type="evidence" value="ECO:0007669"/>
    <property type="project" value="UniProtKB-KW"/>
</dbReference>
<dbReference type="FunFam" id="3.40.1190.20:FF:000001">
    <property type="entry name" value="Phosphofructokinase"/>
    <property type="match status" value="1"/>
</dbReference>
<dbReference type="EC" id="2.7.1.144" evidence="6"/>
<dbReference type="GO" id="GO:0016052">
    <property type="term" value="P:carbohydrate catabolic process"/>
    <property type="evidence" value="ECO:0007669"/>
    <property type="project" value="UniProtKB-ARBA"/>
</dbReference>
<keyword evidence="5 6" id="KW-0067">ATP-binding</keyword>
<dbReference type="CDD" id="cd01164">
    <property type="entry name" value="FruK_PfkB_like"/>
    <property type="match status" value="1"/>
</dbReference>
<dbReference type="GO" id="GO:2001059">
    <property type="term" value="P:D-tagatose 6-phosphate catabolic process"/>
    <property type="evidence" value="ECO:0007669"/>
    <property type="project" value="UniProtKB-UniPathway"/>
</dbReference>
<accession>A0A1M4PPT0</accession>
<dbReference type="InterPro" id="IPR002173">
    <property type="entry name" value="Carboh/pur_kinase_PfkB_CS"/>
</dbReference>
<comment type="similarity">
    <text evidence="6">Belongs to the carbohydrate kinase PfkB family. LacC subfamily.</text>
</comment>
<protein>
    <recommendedName>
        <fullName evidence="6">Tagatose-6-phosphate kinase</fullName>
        <ecNumber evidence="6">2.7.1.144</ecNumber>
    </recommendedName>
</protein>
<evidence type="ECO:0000313" key="8">
    <source>
        <dbReference type="EMBL" id="SHD77485.1"/>
    </source>
</evidence>
<reference evidence="8 9" key="1">
    <citation type="submission" date="2016-11" db="EMBL/GenBank/DDBJ databases">
        <authorList>
            <person name="Manzoor S."/>
        </authorList>
    </citation>
    <scope>NUCLEOTIDE SEQUENCE [LARGE SCALE GENOMIC DNA]</scope>
    <source>
        <strain evidence="8">Clostridium ultunense strain Esp</strain>
    </source>
</reference>
<evidence type="ECO:0000256" key="2">
    <source>
        <dbReference type="ARBA" id="ARBA00022679"/>
    </source>
</evidence>
<organism evidence="8 9">
    <name type="scientific">[Clostridium] ultunense Esp</name>
    <dbReference type="NCBI Taxonomy" id="1288971"/>
    <lineage>
        <taxon>Bacteria</taxon>
        <taxon>Bacillati</taxon>
        <taxon>Bacillota</taxon>
        <taxon>Tissierellia</taxon>
        <taxon>Tissierellales</taxon>
        <taxon>Tepidimicrobiaceae</taxon>
        <taxon>Schnuerera</taxon>
    </lineage>
</organism>
<keyword evidence="2 6" id="KW-0808">Transferase</keyword>
<dbReference type="AlphaFoldDB" id="A0A1M4PPT0"/>
<evidence type="ECO:0000256" key="6">
    <source>
        <dbReference type="PIRNR" id="PIRNR000535"/>
    </source>
</evidence>
<keyword evidence="3 6" id="KW-0547">Nucleotide-binding</keyword>
<dbReference type="PROSITE" id="PS00584">
    <property type="entry name" value="PFKB_KINASES_2"/>
    <property type="match status" value="1"/>
</dbReference>
<comment type="pathway">
    <text evidence="6">Carbohydrate metabolism; D-tagatose 6-phosphate degradation; D-glyceraldehyde 3-phosphate and glycerone phosphate from D-tagatose 6-phosphate: step 1/2.</text>
</comment>
<keyword evidence="6" id="KW-0423">Lactose metabolism</keyword>
<dbReference type="InterPro" id="IPR017583">
    <property type="entry name" value="Tagatose/fructose_Pkinase"/>
</dbReference>
<name>A0A1M4PPT0_9FIRM</name>
<dbReference type="Proteomes" id="UP000245423">
    <property type="component" value="Chromosome 1"/>
</dbReference>
<evidence type="ECO:0000259" key="7">
    <source>
        <dbReference type="Pfam" id="PF00294"/>
    </source>
</evidence>
<feature type="domain" description="Carbohydrate kinase PfkB" evidence="7">
    <location>
        <begin position="29"/>
        <end position="297"/>
    </location>
</feature>
<keyword evidence="4 8" id="KW-0418">Kinase</keyword>
<comment type="catalytic activity">
    <reaction evidence="6">
        <text>D-tagatofuranose 6-phosphate + ATP = D-tagatofuranose 1,6-bisphosphate + ADP + H(+)</text>
        <dbReference type="Rhea" id="RHEA:12420"/>
        <dbReference type="ChEBI" id="CHEBI:15378"/>
        <dbReference type="ChEBI" id="CHEBI:30616"/>
        <dbReference type="ChEBI" id="CHEBI:58694"/>
        <dbReference type="ChEBI" id="CHEBI:58695"/>
        <dbReference type="ChEBI" id="CHEBI:456216"/>
        <dbReference type="EC" id="2.7.1.144"/>
    </reaction>
</comment>
<dbReference type="GO" id="GO:0005988">
    <property type="term" value="P:lactose metabolic process"/>
    <property type="evidence" value="ECO:0007669"/>
    <property type="project" value="UniProtKB-KW"/>
</dbReference>
<dbReference type="SUPFAM" id="SSF53613">
    <property type="entry name" value="Ribokinase-like"/>
    <property type="match status" value="1"/>
</dbReference>
<dbReference type="Pfam" id="PF00294">
    <property type="entry name" value="PfkB"/>
    <property type="match status" value="1"/>
</dbReference>
<dbReference type="PANTHER" id="PTHR46566:SF2">
    <property type="entry name" value="ATP-DEPENDENT 6-PHOSPHOFRUCTOKINASE ISOZYME 2"/>
    <property type="match status" value="1"/>
</dbReference>
<dbReference type="PANTHER" id="PTHR46566">
    <property type="entry name" value="1-PHOSPHOFRUCTOKINASE-RELATED"/>
    <property type="match status" value="1"/>
</dbReference>
<dbReference type="GO" id="GO:0044281">
    <property type="term" value="P:small molecule metabolic process"/>
    <property type="evidence" value="ECO:0007669"/>
    <property type="project" value="UniProtKB-ARBA"/>
</dbReference>
<evidence type="ECO:0000313" key="9">
    <source>
        <dbReference type="Proteomes" id="UP000245423"/>
    </source>
</evidence>
<keyword evidence="9" id="KW-1185">Reference proteome</keyword>
<dbReference type="Gene3D" id="3.40.1190.20">
    <property type="match status" value="1"/>
</dbReference>
<dbReference type="InterPro" id="IPR029056">
    <property type="entry name" value="Ribokinase-like"/>
</dbReference>
<dbReference type="GO" id="GO:0008443">
    <property type="term" value="F:phosphofructokinase activity"/>
    <property type="evidence" value="ECO:0007669"/>
    <property type="project" value="TreeGrafter"/>
</dbReference>
<evidence type="ECO:0000256" key="3">
    <source>
        <dbReference type="ARBA" id="ARBA00022741"/>
    </source>
</evidence>